<name>A0A5E7CAA5_PSEFL</name>
<sequence length="244" mass="27388">MNELIEFIIDENGEPTTFKLFNAHELGTLPATLPNQLIELYQAYGRCILQGGRLQRCHPNDFKGVLSLALGDDEDFNQFNCHAFAYTAFGTIYFYQDSFGCGDVDLLEGRLCNTNFTSPKDPNSNFDNTIDLPFALDHEDLDFFDINDKPLFSRAKKKLGSLEIGECYGFVPALSIAGVAELKYLKRLRATEHFTIISQTCQIQLIDVLNHEKPAVIRRTINNASKDLNPDDLFHADPKGADGL</sequence>
<evidence type="ECO:0000313" key="3">
    <source>
        <dbReference type="EMBL" id="VVN92631.1"/>
    </source>
</evidence>
<protein>
    <recommendedName>
        <fullName evidence="5">DUF1851 domain-containing protein</fullName>
    </recommendedName>
</protein>
<dbReference type="AlphaFoldDB" id="A0A5E7CAA5"/>
<reference evidence="3 4" key="1">
    <citation type="submission" date="2019-09" db="EMBL/GenBank/DDBJ databases">
        <authorList>
            <person name="Chandra G."/>
            <person name="Truman W A."/>
        </authorList>
    </citation>
    <scope>NUCLEOTIDE SEQUENCE [LARGE SCALE GENOMIC DNA]</scope>
    <source>
        <strain evidence="3">PS723</strain>
    </source>
</reference>
<dbReference type="Pfam" id="PF08906">
    <property type="entry name" value="T6SS_Tdi1_C"/>
    <property type="match status" value="1"/>
</dbReference>
<dbReference type="Proteomes" id="UP000379480">
    <property type="component" value="Unassembled WGS sequence"/>
</dbReference>
<evidence type="ECO:0008006" key="5">
    <source>
        <dbReference type="Google" id="ProtNLM"/>
    </source>
</evidence>
<accession>A0A5E7CAA5</accession>
<dbReference type="Pfam" id="PF08887">
    <property type="entry name" value="GAD-like"/>
    <property type="match status" value="1"/>
</dbReference>
<evidence type="ECO:0000313" key="4">
    <source>
        <dbReference type="Proteomes" id="UP000379480"/>
    </source>
</evidence>
<feature type="domain" description="T6SS immunity protein Tdi1 C-terminal" evidence="2">
    <location>
        <begin position="136"/>
        <end position="199"/>
    </location>
</feature>
<organism evidence="3 4">
    <name type="scientific">Pseudomonas fluorescens</name>
    <dbReference type="NCBI Taxonomy" id="294"/>
    <lineage>
        <taxon>Bacteria</taxon>
        <taxon>Pseudomonadati</taxon>
        <taxon>Pseudomonadota</taxon>
        <taxon>Gammaproteobacteria</taxon>
        <taxon>Pseudomonadales</taxon>
        <taxon>Pseudomonadaceae</taxon>
        <taxon>Pseudomonas</taxon>
    </lineage>
</organism>
<proteinExistence type="predicted"/>
<dbReference type="InterPro" id="IPR014983">
    <property type="entry name" value="GAD-rel"/>
</dbReference>
<gene>
    <name evidence="3" type="ORF">PS723_01997</name>
</gene>
<dbReference type="InterPro" id="IPR015002">
    <property type="entry name" value="T6SS_Tdi1_C"/>
</dbReference>
<dbReference type="OrthoDB" id="9016361at2"/>
<evidence type="ECO:0000259" key="1">
    <source>
        <dbReference type="Pfam" id="PF08887"/>
    </source>
</evidence>
<evidence type="ECO:0000259" key="2">
    <source>
        <dbReference type="Pfam" id="PF08906"/>
    </source>
</evidence>
<feature type="domain" description="GAD-related" evidence="1">
    <location>
        <begin position="4"/>
        <end position="100"/>
    </location>
</feature>
<dbReference type="EMBL" id="CABVHY010000008">
    <property type="protein sequence ID" value="VVN92631.1"/>
    <property type="molecule type" value="Genomic_DNA"/>
</dbReference>
<dbReference type="RefSeq" id="WP_150803502.1">
    <property type="nucleotide sequence ID" value="NZ_CABVHY010000008.1"/>
</dbReference>